<keyword evidence="3" id="KW-1133">Transmembrane helix</keyword>
<evidence type="ECO:0000256" key="1">
    <source>
        <dbReference type="PROSITE-ProRule" id="PRU00339"/>
    </source>
</evidence>
<dbReference type="Pfam" id="PF13432">
    <property type="entry name" value="TPR_16"/>
    <property type="match status" value="1"/>
</dbReference>
<feature type="transmembrane region" description="Helical" evidence="3">
    <location>
        <begin position="51"/>
        <end position="69"/>
    </location>
</feature>
<dbReference type="PROSITE" id="PS50005">
    <property type="entry name" value="TPR"/>
    <property type="match status" value="1"/>
</dbReference>
<sequence>MATYKKRGYKPTTKEEKEHDIVDHSTTAEVFNTLDESASKTEDWVIANQKYIFVIIGVVAAVVLGYLGYNEFIAKPKQSEAMNEMFQAQKYFNQAVNGTEKDSLYTLALNGGEGKLGMLDIASEYSGTPAANLANYYAGMAYLNLKDYKNAVTYLSDFSSDDLVLAPMAKGSIGDAFVQLNQPEDALDYYEQAAKMRKNDFTTPLYLYKAGIIAMELGKADKALTYFNDIKENYASSTEATNIDVFIGKARVLANK</sequence>
<accession>A0A3D6BRC8</accession>
<name>A0A3D6BRC8_9FLAO</name>
<dbReference type="Pfam" id="PF13174">
    <property type="entry name" value="TPR_6"/>
    <property type="match status" value="1"/>
</dbReference>
<dbReference type="Proteomes" id="UP000263268">
    <property type="component" value="Unassembled WGS sequence"/>
</dbReference>
<gene>
    <name evidence="4" type="ORF">DHV22_03765</name>
</gene>
<dbReference type="Gene3D" id="1.25.40.10">
    <property type="entry name" value="Tetratricopeptide repeat domain"/>
    <property type="match status" value="1"/>
</dbReference>
<proteinExistence type="predicted"/>
<evidence type="ECO:0000256" key="3">
    <source>
        <dbReference type="SAM" id="Phobius"/>
    </source>
</evidence>
<reference evidence="4 5" key="1">
    <citation type="journal article" date="2018" name="Nat. Biotechnol.">
        <title>A standardized bacterial taxonomy based on genome phylogeny substantially revises the tree of life.</title>
        <authorList>
            <person name="Parks D.H."/>
            <person name="Chuvochina M."/>
            <person name="Waite D.W."/>
            <person name="Rinke C."/>
            <person name="Skarshewski A."/>
            <person name="Chaumeil P.A."/>
            <person name="Hugenholtz P."/>
        </authorList>
    </citation>
    <scope>NUCLEOTIDE SEQUENCE [LARGE SCALE GENOMIC DNA]</scope>
    <source>
        <strain evidence="4">UBA10227</strain>
    </source>
</reference>
<keyword evidence="3" id="KW-0472">Membrane</keyword>
<evidence type="ECO:0000313" key="4">
    <source>
        <dbReference type="EMBL" id="HCY80769.1"/>
    </source>
</evidence>
<comment type="caution">
    <text evidence="4">The sequence shown here is derived from an EMBL/GenBank/DDBJ whole genome shotgun (WGS) entry which is preliminary data.</text>
</comment>
<keyword evidence="3" id="KW-0812">Transmembrane</keyword>
<dbReference type="SMART" id="SM00028">
    <property type="entry name" value="TPR"/>
    <property type="match status" value="2"/>
</dbReference>
<dbReference type="AlphaFoldDB" id="A0A3D6BRC8"/>
<organism evidence="4 5">
    <name type="scientific">Xanthomarina gelatinilytica</name>
    <dbReference type="NCBI Taxonomy" id="1137281"/>
    <lineage>
        <taxon>Bacteria</taxon>
        <taxon>Pseudomonadati</taxon>
        <taxon>Bacteroidota</taxon>
        <taxon>Flavobacteriia</taxon>
        <taxon>Flavobacteriales</taxon>
        <taxon>Flavobacteriaceae</taxon>
        <taxon>Xanthomarina</taxon>
    </lineage>
</organism>
<evidence type="ECO:0000313" key="5">
    <source>
        <dbReference type="Proteomes" id="UP000263268"/>
    </source>
</evidence>
<keyword evidence="1" id="KW-0802">TPR repeat</keyword>
<feature type="region of interest" description="Disordered" evidence="2">
    <location>
        <begin position="1"/>
        <end position="20"/>
    </location>
</feature>
<protein>
    <submittedName>
        <fullName evidence="4">Uncharacterized protein</fullName>
    </submittedName>
</protein>
<feature type="repeat" description="TPR" evidence="1">
    <location>
        <begin position="167"/>
        <end position="200"/>
    </location>
</feature>
<dbReference type="EMBL" id="DPRK01000061">
    <property type="protein sequence ID" value="HCY80769.1"/>
    <property type="molecule type" value="Genomic_DNA"/>
</dbReference>
<dbReference type="InterPro" id="IPR011990">
    <property type="entry name" value="TPR-like_helical_dom_sf"/>
</dbReference>
<dbReference type="SUPFAM" id="SSF48452">
    <property type="entry name" value="TPR-like"/>
    <property type="match status" value="1"/>
</dbReference>
<dbReference type="RefSeq" id="WP_370102289.1">
    <property type="nucleotide sequence ID" value="NZ_CAXQWG010000297.1"/>
</dbReference>
<evidence type="ECO:0000256" key="2">
    <source>
        <dbReference type="SAM" id="MobiDB-lite"/>
    </source>
</evidence>
<dbReference type="InterPro" id="IPR019734">
    <property type="entry name" value="TPR_rpt"/>
</dbReference>